<dbReference type="PANTHER" id="PTHR44757">
    <property type="entry name" value="DIGUANYLATE CYCLASE DGCP"/>
    <property type="match status" value="1"/>
</dbReference>
<dbReference type="InterPro" id="IPR001633">
    <property type="entry name" value="EAL_dom"/>
</dbReference>
<dbReference type="CDD" id="cd01948">
    <property type="entry name" value="EAL"/>
    <property type="match status" value="1"/>
</dbReference>
<evidence type="ECO:0000256" key="3">
    <source>
        <dbReference type="SAM" id="MobiDB-lite"/>
    </source>
</evidence>
<dbReference type="InterPro" id="IPR043128">
    <property type="entry name" value="Rev_trsase/Diguanyl_cyclase"/>
</dbReference>
<dbReference type="InterPro" id="IPR029787">
    <property type="entry name" value="Nucleotide_cyclase"/>
</dbReference>
<comment type="caution">
    <text evidence="7">The sequence shown here is derived from an EMBL/GenBank/DDBJ whole genome shotgun (WGS) entry which is preliminary data.</text>
</comment>
<protein>
    <submittedName>
        <fullName evidence="7">Diguanylate cyclase</fullName>
    </submittedName>
</protein>
<feature type="coiled-coil region" evidence="2">
    <location>
        <begin position="43"/>
        <end position="84"/>
    </location>
</feature>
<dbReference type="Gene3D" id="3.20.20.450">
    <property type="entry name" value="EAL domain"/>
    <property type="match status" value="1"/>
</dbReference>
<evidence type="ECO:0000313" key="8">
    <source>
        <dbReference type="Proteomes" id="UP000078476"/>
    </source>
</evidence>
<gene>
    <name evidence="7" type="ORF">A1359_02130</name>
</gene>
<dbReference type="InterPro" id="IPR035965">
    <property type="entry name" value="PAS-like_dom_sf"/>
</dbReference>
<dbReference type="NCBIfam" id="TIGR00254">
    <property type="entry name" value="GGDEF"/>
    <property type="match status" value="1"/>
</dbReference>
<dbReference type="Pfam" id="PF00563">
    <property type="entry name" value="EAL"/>
    <property type="match status" value="1"/>
</dbReference>
<dbReference type="PROSITE" id="PS50112">
    <property type="entry name" value="PAS"/>
    <property type="match status" value="1"/>
</dbReference>
<keyword evidence="2" id="KW-0175">Coiled coil</keyword>
<dbReference type="InterPro" id="IPR035919">
    <property type="entry name" value="EAL_sf"/>
</dbReference>
<dbReference type="InterPro" id="IPR000014">
    <property type="entry name" value="PAS"/>
</dbReference>
<dbReference type="GO" id="GO:0003824">
    <property type="term" value="F:catalytic activity"/>
    <property type="evidence" value="ECO:0007669"/>
    <property type="project" value="UniProtKB-ARBA"/>
</dbReference>
<dbReference type="CDD" id="cd01949">
    <property type="entry name" value="GGDEF"/>
    <property type="match status" value="1"/>
</dbReference>
<dbReference type="Proteomes" id="UP000078476">
    <property type="component" value="Unassembled WGS sequence"/>
</dbReference>
<dbReference type="Gene3D" id="3.30.70.270">
    <property type="match status" value="1"/>
</dbReference>
<dbReference type="AlphaFoldDB" id="A0A177MWL8"/>
<dbReference type="SUPFAM" id="SSF55785">
    <property type="entry name" value="PYP-like sensor domain (PAS domain)"/>
    <property type="match status" value="2"/>
</dbReference>
<dbReference type="PROSITE" id="PS50883">
    <property type="entry name" value="EAL"/>
    <property type="match status" value="1"/>
</dbReference>
<evidence type="ECO:0000259" key="6">
    <source>
        <dbReference type="PROSITE" id="PS50887"/>
    </source>
</evidence>
<dbReference type="RefSeq" id="WP_083960740.1">
    <property type="nucleotide sequence ID" value="NZ_LUUI01000160.1"/>
</dbReference>
<feature type="domain" description="EAL" evidence="5">
    <location>
        <begin position="497"/>
        <end position="751"/>
    </location>
</feature>
<dbReference type="FunFam" id="3.30.70.270:FF:000001">
    <property type="entry name" value="Diguanylate cyclase domain protein"/>
    <property type="match status" value="1"/>
</dbReference>
<dbReference type="SUPFAM" id="SSF55073">
    <property type="entry name" value="Nucleotide cyclase"/>
    <property type="match status" value="1"/>
</dbReference>
<dbReference type="SUPFAM" id="SSF141868">
    <property type="entry name" value="EAL domain-like"/>
    <property type="match status" value="1"/>
</dbReference>
<dbReference type="EMBL" id="LUUI01000160">
    <property type="protein sequence ID" value="OAI10108.1"/>
    <property type="molecule type" value="Genomic_DNA"/>
</dbReference>
<sequence length="761" mass="87137">MKKSDNHLDDEDKQPTLTQQPLLVKSDKQPSHSWSNAKLVHELQVHQLELEMQNQQLQIHQIELENQNNVLRRTQVELDGARERYTHLYDFAPMAYFTLDSQSHIIQANHAAAKLLDIPRARLCQQRFMALVSDHARSSFIAFLAKALSSNQRESAEFELQLKNRSIIVAIEAHTEPYQPHCLVIVSDITERKQHDRELQLAAMVYMAIGEAIMVLDPNNQIIAINPAFTALTGYTEQEALGQYSDLLNSGRHDRDFYSNLWAVLLKTGHWQGEIWDKRKNGDYFPTWMTIHTSYDAEGEVRQRVVTFSDMTEQKKNEALIWKQANFDPLTGLPNRSMFHERLQLAIKQTHRDHKSLALLFLDLDRFKDVNDTLGHEVGDQLLIEVANRLKSCVREVDTVARLGGDEFTIILGELEDLSSIDRVADALLQCLSEPYEIQNETVYISVSIGITLCPNDAEELGALVKNADQAMYAAKEAGRNHFCYFTPAMQESAENRIYLANDLRGALAAHQFLLYYQPIVDLKMREMHKAEVLIRWLHPQRGLVNPAEFINIAEETGFIIEMGNWVFNEAVKQVKLWRAKFDPQFQISVNKSPIQFRQRMGNQDWLERMLEIGMPKGSIVVEITESLLMDVSSDVSDKLLSFRDAGFQVSLDDFGTGYSSLSYLNKYHIDYLKIDQSFVRNLTSGISDLALCKAMIVMAHELGMKVIAEGIESELQRELLLAAGCDFGQGYLFSKPINADDFEKLFQPKVFNWPELTRCY</sequence>
<dbReference type="InterPro" id="IPR013656">
    <property type="entry name" value="PAS_4"/>
</dbReference>
<dbReference type="SMART" id="SM00267">
    <property type="entry name" value="GGDEF"/>
    <property type="match status" value="1"/>
</dbReference>
<dbReference type="STRING" id="980561.A1359_02130"/>
<dbReference type="InterPro" id="IPR052155">
    <property type="entry name" value="Biofilm_reg_signaling"/>
</dbReference>
<feature type="domain" description="PAS" evidence="4">
    <location>
        <begin position="197"/>
        <end position="243"/>
    </location>
</feature>
<proteinExistence type="predicted"/>
<keyword evidence="8" id="KW-1185">Reference proteome</keyword>
<evidence type="ECO:0000256" key="1">
    <source>
        <dbReference type="ARBA" id="ARBA00001946"/>
    </source>
</evidence>
<dbReference type="Pfam" id="PF00990">
    <property type="entry name" value="GGDEF"/>
    <property type="match status" value="1"/>
</dbReference>
<organism evidence="7 8">
    <name type="scientific">Methylomonas lenta</name>
    <dbReference type="NCBI Taxonomy" id="980561"/>
    <lineage>
        <taxon>Bacteria</taxon>
        <taxon>Pseudomonadati</taxon>
        <taxon>Pseudomonadota</taxon>
        <taxon>Gammaproteobacteria</taxon>
        <taxon>Methylococcales</taxon>
        <taxon>Methylococcaceae</taxon>
        <taxon>Methylomonas</taxon>
    </lineage>
</organism>
<feature type="region of interest" description="Disordered" evidence="3">
    <location>
        <begin position="1"/>
        <end position="30"/>
    </location>
</feature>
<dbReference type="PANTHER" id="PTHR44757:SF2">
    <property type="entry name" value="BIOFILM ARCHITECTURE MAINTENANCE PROTEIN MBAA"/>
    <property type="match status" value="1"/>
</dbReference>
<evidence type="ECO:0000259" key="4">
    <source>
        <dbReference type="PROSITE" id="PS50112"/>
    </source>
</evidence>
<evidence type="ECO:0000256" key="2">
    <source>
        <dbReference type="SAM" id="Coils"/>
    </source>
</evidence>
<dbReference type="CDD" id="cd00130">
    <property type="entry name" value="PAS"/>
    <property type="match status" value="1"/>
</dbReference>
<accession>A0A177MWL8</accession>
<dbReference type="SMART" id="SM00052">
    <property type="entry name" value="EAL"/>
    <property type="match status" value="1"/>
</dbReference>
<dbReference type="Gene3D" id="3.30.450.20">
    <property type="entry name" value="PAS domain"/>
    <property type="match status" value="2"/>
</dbReference>
<dbReference type="PROSITE" id="PS50887">
    <property type="entry name" value="GGDEF"/>
    <property type="match status" value="1"/>
</dbReference>
<dbReference type="Pfam" id="PF08448">
    <property type="entry name" value="PAS_4"/>
    <property type="match status" value="1"/>
</dbReference>
<feature type="domain" description="GGDEF" evidence="6">
    <location>
        <begin position="355"/>
        <end position="488"/>
    </location>
</feature>
<comment type="cofactor">
    <cofactor evidence="1">
        <name>Mg(2+)</name>
        <dbReference type="ChEBI" id="CHEBI:18420"/>
    </cofactor>
</comment>
<dbReference type="NCBIfam" id="TIGR00229">
    <property type="entry name" value="sensory_box"/>
    <property type="match status" value="2"/>
</dbReference>
<evidence type="ECO:0000259" key="5">
    <source>
        <dbReference type="PROSITE" id="PS50883"/>
    </source>
</evidence>
<reference evidence="7 8" key="1">
    <citation type="submission" date="2016-03" db="EMBL/GenBank/DDBJ databases">
        <authorList>
            <person name="Ploux O."/>
        </authorList>
    </citation>
    <scope>NUCLEOTIDE SEQUENCE [LARGE SCALE GENOMIC DNA]</scope>
    <source>
        <strain evidence="7 8">R-45370</strain>
    </source>
</reference>
<dbReference type="InterPro" id="IPR000160">
    <property type="entry name" value="GGDEF_dom"/>
</dbReference>
<dbReference type="Pfam" id="PF13426">
    <property type="entry name" value="PAS_9"/>
    <property type="match status" value="1"/>
</dbReference>
<dbReference type="OrthoDB" id="5571542at2"/>
<evidence type="ECO:0000313" key="7">
    <source>
        <dbReference type="EMBL" id="OAI10108.1"/>
    </source>
</evidence>
<dbReference type="SMART" id="SM00091">
    <property type="entry name" value="PAS"/>
    <property type="match status" value="2"/>
</dbReference>
<name>A0A177MWL8_9GAMM</name>